<keyword evidence="19" id="KW-1185">Reference proteome</keyword>
<accession>A0ABW6A2J5</accession>
<sequence>MSDEQKNSPVVAPFAGLRSVYFIGIGGIGMSALARFFNTQGVQVSGYDKTSTVLTRQLSDSGIAIHYEENIALLPEQVDLVVYTPAIPATHLELLHYREAGTKVVKRSDVLQIISEGSFNICIAGTHGKTTITTMVAHILRDTGYGCNAFLGGISANYGTNFWSNPRNVCVIEADEYDRSFLKLSPDIAIVSAMDADHLDIYGDAATMEEAFIDFSKKIKPGGLLVYQAGLPKGDVLVADRKMSYTVHNGTADTIAKNIRTTEGGYTFDAQVGDKVYEDVVLHMGGLHNIENMLAAITVASSLHIDAAKIKAAVASFKGVKRRFEYIVPPAPQTDIVYIDDYAHHPEELRPLITGAKKMFESRKCTVIFQPHLFSRTRDFADGFAEVLDMADEVILLPIYPARELPMEGVNSEMLLAKMKNKNKRILQKEEVMNWLQEEYTGTGSGEKKLLITAGAGDVDTLVPQIKAFLTQ</sequence>
<keyword evidence="6 14" id="KW-0132">Cell division</keyword>
<comment type="subcellular location">
    <subcellularLocation>
        <location evidence="1 14">Cytoplasm</location>
    </subcellularLocation>
</comment>
<evidence type="ECO:0000259" key="17">
    <source>
        <dbReference type="Pfam" id="PF08245"/>
    </source>
</evidence>
<keyword evidence="5 14" id="KW-0436">Ligase</keyword>
<dbReference type="NCBIfam" id="TIGR01082">
    <property type="entry name" value="murC"/>
    <property type="match status" value="1"/>
</dbReference>
<evidence type="ECO:0000256" key="5">
    <source>
        <dbReference type="ARBA" id="ARBA00022598"/>
    </source>
</evidence>
<dbReference type="EMBL" id="JBHUOZ010000001">
    <property type="protein sequence ID" value="MFD2919544.1"/>
    <property type="molecule type" value="Genomic_DNA"/>
</dbReference>
<comment type="function">
    <text evidence="14">Cell wall formation.</text>
</comment>
<evidence type="ECO:0000256" key="14">
    <source>
        <dbReference type="HAMAP-Rule" id="MF_00046"/>
    </source>
</evidence>
<keyword evidence="9 14" id="KW-0133">Cell shape</keyword>
<evidence type="ECO:0000256" key="11">
    <source>
        <dbReference type="ARBA" id="ARBA00023306"/>
    </source>
</evidence>
<dbReference type="PANTHER" id="PTHR43445:SF3">
    <property type="entry name" value="UDP-N-ACETYLMURAMATE--L-ALANINE LIGASE"/>
    <property type="match status" value="1"/>
</dbReference>
<evidence type="ECO:0000313" key="19">
    <source>
        <dbReference type="Proteomes" id="UP001597511"/>
    </source>
</evidence>
<dbReference type="Pfam" id="PF02875">
    <property type="entry name" value="Mur_ligase_C"/>
    <property type="match status" value="1"/>
</dbReference>
<dbReference type="InterPro" id="IPR000713">
    <property type="entry name" value="Mur_ligase_N"/>
</dbReference>
<comment type="caution">
    <text evidence="18">The sequence shown here is derived from an EMBL/GenBank/DDBJ whole genome shotgun (WGS) entry which is preliminary data.</text>
</comment>
<dbReference type="SUPFAM" id="SSF53623">
    <property type="entry name" value="MurD-like peptide ligases, catalytic domain"/>
    <property type="match status" value="1"/>
</dbReference>
<dbReference type="InterPro" id="IPR036565">
    <property type="entry name" value="Mur-like_cat_sf"/>
</dbReference>
<dbReference type="InterPro" id="IPR050061">
    <property type="entry name" value="MurCDEF_pg_biosynth"/>
</dbReference>
<evidence type="ECO:0000256" key="9">
    <source>
        <dbReference type="ARBA" id="ARBA00022960"/>
    </source>
</evidence>
<reference evidence="19" key="1">
    <citation type="journal article" date="2019" name="Int. J. Syst. Evol. Microbiol.">
        <title>The Global Catalogue of Microorganisms (GCM) 10K type strain sequencing project: providing services to taxonomists for standard genome sequencing and annotation.</title>
        <authorList>
            <consortium name="The Broad Institute Genomics Platform"/>
            <consortium name="The Broad Institute Genome Sequencing Center for Infectious Disease"/>
            <person name="Wu L."/>
            <person name="Ma J."/>
        </authorList>
    </citation>
    <scope>NUCLEOTIDE SEQUENCE [LARGE SCALE GENOMIC DNA]</scope>
    <source>
        <strain evidence="19">KCTC 23299</strain>
    </source>
</reference>
<feature type="domain" description="Mur ligase central" evidence="17">
    <location>
        <begin position="123"/>
        <end position="300"/>
    </location>
</feature>
<dbReference type="HAMAP" id="MF_00046">
    <property type="entry name" value="MurC"/>
    <property type="match status" value="1"/>
</dbReference>
<feature type="domain" description="Mur ligase N-terminal catalytic" evidence="15">
    <location>
        <begin position="20"/>
        <end position="115"/>
    </location>
</feature>
<evidence type="ECO:0000259" key="16">
    <source>
        <dbReference type="Pfam" id="PF02875"/>
    </source>
</evidence>
<evidence type="ECO:0000256" key="8">
    <source>
        <dbReference type="ARBA" id="ARBA00022840"/>
    </source>
</evidence>
<dbReference type="Gene3D" id="3.90.190.20">
    <property type="entry name" value="Mur ligase, C-terminal domain"/>
    <property type="match status" value="1"/>
</dbReference>
<dbReference type="EC" id="6.3.2.8" evidence="3 14"/>
<evidence type="ECO:0000259" key="15">
    <source>
        <dbReference type="Pfam" id="PF01225"/>
    </source>
</evidence>
<name>A0ABW6A2J5_9BACT</name>
<dbReference type="Proteomes" id="UP001597511">
    <property type="component" value="Unassembled WGS sequence"/>
</dbReference>
<keyword evidence="11 14" id="KW-0131">Cell cycle</keyword>
<evidence type="ECO:0000256" key="4">
    <source>
        <dbReference type="ARBA" id="ARBA00022490"/>
    </source>
</evidence>
<feature type="domain" description="Mur ligase C-terminal" evidence="16">
    <location>
        <begin position="322"/>
        <end position="433"/>
    </location>
</feature>
<feature type="binding site" evidence="14">
    <location>
        <begin position="125"/>
        <end position="131"/>
    </location>
    <ligand>
        <name>ATP</name>
        <dbReference type="ChEBI" id="CHEBI:30616"/>
    </ligand>
</feature>
<dbReference type="SUPFAM" id="SSF53244">
    <property type="entry name" value="MurD-like peptide ligases, peptide-binding domain"/>
    <property type="match status" value="1"/>
</dbReference>
<evidence type="ECO:0000256" key="7">
    <source>
        <dbReference type="ARBA" id="ARBA00022741"/>
    </source>
</evidence>
<dbReference type="Pfam" id="PF08245">
    <property type="entry name" value="Mur_ligase_M"/>
    <property type="match status" value="1"/>
</dbReference>
<evidence type="ECO:0000256" key="10">
    <source>
        <dbReference type="ARBA" id="ARBA00022984"/>
    </source>
</evidence>
<evidence type="ECO:0000256" key="6">
    <source>
        <dbReference type="ARBA" id="ARBA00022618"/>
    </source>
</evidence>
<comment type="pathway">
    <text evidence="2 14">Cell wall biogenesis; peptidoglycan biosynthesis.</text>
</comment>
<comment type="similarity">
    <text evidence="14">Belongs to the MurCDEF family.</text>
</comment>
<keyword evidence="7 14" id="KW-0547">Nucleotide-binding</keyword>
<dbReference type="GO" id="GO:0008763">
    <property type="term" value="F:UDP-N-acetylmuramate-L-alanine ligase activity"/>
    <property type="evidence" value="ECO:0007669"/>
    <property type="project" value="UniProtKB-EC"/>
</dbReference>
<dbReference type="InterPro" id="IPR005758">
    <property type="entry name" value="UDP-N-AcMur_Ala_ligase_MurC"/>
</dbReference>
<evidence type="ECO:0000256" key="13">
    <source>
        <dbReference type="ARBA" id="ARBA00047833"/>
    </source>
</evidence>
<dbReference type="RefSeq" id="WP_386096837.1">
    <property type="nucleotide sequence ID" value="NZ_JBHUOZ010000001.1"/>
</dbReference>
<dbReference type="InterPro" id="IPR013221">
    <property type="entry name" value="Mur_ligase_cen"/>
</dbReference>
<keyword evidence="8 14" id="KW-0067">ATP-binding</keyword>
<evidence type="ECO:0000313" key="18">
    <source>
        <dbReference type="EMBL" id="MFD2919544.1"/>
    </source>
</evidence>
<keyword evidence="12 14" id="KW-0961">Cell wall biogenesis/degradation</keyword>
<protein>
    <recommendedName>
        <fullName evidence="3 14">UDP-N-acetylmuramate--L-alanine ligase</fullName>
        <ecNumber evidence="3 14">6.3.2.8</ecNumber>
    </recommendedName>
    <alternativeName>
        <fullName evidence="14">UDP-N-acetylmuramoyl-L-alanine synthetase</fullName>
    </alternativeName>
</protein>
<gene>
    <name evidence="14 18" type="primary">murC</name>
    <name evidence="18" type="ORF">ACFS6H_07500</name>
</gene>
<evidence type="ECO:0000256" key="12">
    <source>
        <dbReference type="ARBA" id="ARBA00023316"/>
    </source>
</evidence>
<comment type="catalytic activity">
    <reaction evidence="13 14">
        <text>UDP-N-acetyl-alpha-D-muramate + L-alanine + ATP = UDP-N-acetyl-alpha-D-muramoyl-L-alanine + ADP + phosphate + H(+)</text>
        <dbReference type="Rhea" id="RHEA:23372"/>
        <dbReference type="ChEBI" id="CHEBI:15378"/>
        <dbReference type="ChEBI" id="CHEBI:30616"/>
        <dbReference type="ChEBI" id="CHEBI:43474"/>
        <dbReference type="ChEBI" id="CHEBI:57972"/>
        <dbReference type="ChEBI" id="CHEBI:70757"/>
        <dbReference type="ChEBI" id="CHEBI:83898"/>
        <dbReference type="ChEBI" id="CHEBI:456216"/>
        <dbReference type="EC" id="6.3.2.8"/>
    </reaction>
</comment>
<dbReference type="PANTHER" id="PTHR43445">
    <property type="entry name" value="UDP-N-ACETYLMURAMATE--L-ALANINE LIGASE-RELATED"/>
    <property type="match status" value="1"/>
</dbReference>
<evidence type="ECO:0000256" key="2">
    <source>
        <dbReference type="ARBA" id="ARBA00004752"/>
    </source>
</evidence>
<dbReference type="SUPFAM" id="SSF51984">
    <property type="entry name" value="MurCD N-terminal domain"/>
    <property type="match status" value="1"/>
</dbReference>
<dbReference type="InterPro" id="IPR004101">
    <property type="entry name" value="Mur_ligase_C"/>
</dbReference>
<dbReference type="Gene3D" id="3.40.50.720">
    <property type="entry name" value="NAD(P)-binding Rossmann-like Domain"/>
    <property type="match status" value="1"/>
</dbReference>
<evidence type="ECO:0000256" key="3">
    <source>
        <dbReference type="ARBA" id="ARBA00012211"/>
    </source>
</evidence>
<keyword evidence="4 14" id="KW-0963">Cytoplasm</keyword>
<keyword evidence="10 14" id="KW-0573">Peptidoglycan synthesis</keyword>
<dbReference type="Pfam" id="PF01225">
    <property type="entry name" value="Mur_ligase"/>
    <property type="match status" value="1"/>
</dbReference>
<evidence type="ECO:0000256" key="1">
    <source>
        <dbReference type="ARBA" id="ARBA00004496"/>
    </source>
</evidence>
<proteinExistence type="inferred from homology"/>
<dbReference type="InterPro" id="IPR036615">
    <property type="entry name" value="Mur_ligase_C_dom_sf"/>
</dbReference>
<dbReference type="Gene3D" id="3.40.1190.10">
    <property type="entry name" value="Mur-like, catalytic domain"/>
    <property type="match status" value="1"/>
</dbReference>
<organism evidence="18 19">
    <name type="scientific">Terrimonas rubra</name>
    <dbReference type="NCBI Taxonomy" id="1035890"/>
    <lineage>
        <taxon>Bacteria</taxon>
        <taxon>Pseudomonadati</taxon>
        <taxon>Bacteroidota</taxon>
        <taxon>Chitinophagia</taxon>
        <taxon>Chitinophagales</taxon>
        <taxon>Chitinophagaceae</taxon>
        <taxon>Terrimonas</taxon>
    </lineage>
</organism>